<gene>
    <name evidence="1" type="ORF">SpAn4DRAFT_2024</name>
</gene>
<name>A0A0U1KUE5_9FIRM</name>
<accession>A0A0U1KUE5</accession>
<reference evidence="2" key="1">
    <citation type="submission" date="2015-03" db="EMBL/GenBank/DDBJ databases">
        <authorList>
            <person name="Nijsse Bart"/>
        </authorList>
    </citation>
    <scope>NUCLEOTIDE SEQUENCE [LARGE SCALE GENOMIC DNA]</scope>
</reference>
<sequence>MLKVKMKATPSYTIIKMLIIRKFLLGCGLTRSKRAHLLKFPLVQPLL</sequence>
<organism evidence="1 2">
    <name type="scientific">Sporomusa ovata</name>
    <dbReference type="NCBI Taxonomy" id="2378"/>
    <lineage>
        <taxon>Bacteria</taxon>
        <taxon>Bacillati</taxon>
        <taxon>Bacillota</taxon>
        <taxon>Negativicutes</taxon>
        <taxon>Selenomonadales</taxon>
        <taxon>Sporomusaceae</taxon>
        <taxon>Sporomusa</taxon>
    </lineage>
</organism>
<proteinExistence type="predicted"/>
<dbReference type="EMBL" id="CTRP01000003">
    <property type="protein sequence ID" value="CQR71046.1"/>
    <property type="molecule type" value="Genomic_DNA"/>
</dbReference>
<evidence type="ECO:0000313" key="1">
    <source>
        <dbReference type="EMBL" id="CQR71046.1"/>
    </source>
</evidence>
<protein>
    <submittedName>
        <fullName evidence="1">Uncharacterized protein</fullName>
    </submittedName>
</protein>
<dbReference type="Proteomes" id="UP000049855">
    <property type="component" value="Unassembled WGS sequence"/>
</dbReference>
<dbReference type="AlphaFoldDB" id="A0A0U1KUE5"/>
<keyword evidence="2" id="KW-1185">Reference proteome</keyword>
<evidence type="ECO:0000313" key="2">
    <source>
        <dbReference type="Proteomes" id="UP000049855"/>
    </source>
</evidence>